<keyword evidence="4" id="KW-1185">Reference proteome</keyword>
<dbReference type="PANTHER" id="PTHR45654">
    <property type="entry name" value="HOMEOBOX-LEUCINE ZIPPER PROTEIN MERISTEM L1"/>
    <property type="match status" value="1"/>
</dbReference>
<evidence type="ECO:0000313" key="2">
    <source>
        <dbReference type="EMBL" id="KAK3002744.1"/>
    </source>
</evidence>
<gene>
    <name evidence="3" type="ORF">RJ639_006882</name>
    <name evidence="2" type="ORF">RJ639_020105</name>
</gene>
<dbReference type="InterPro" id="IPR057993">
    <property type="entry name" value="HD-Zip_IV_C"/>
</dbReference>
<dbReference type="EMBL" id="JAVXUP010002537">
    <property type="protein sequence ID" value="KAK3002744.1"/>
    <property type="molecule type" value="Genomic_DNA"/>
</dbReference>
<proteinExistence type="predicted"/>
<accession>A0AA89AGF5</accession>
<dbReference type="Proteomes" id="UP001188597">
    <property type="component" value="Unassembled WGS sequence"/>
</dbReference>
<dbReference type="EMBL" id="JAVXUP010001148">
    <property type="protein sequence ID" value="KAK3015388.1"/>
    <property type="molecule type" value="Genomic_DNA"/>
</dbReference>
<dbReference type="Pfam" id="PF25797">
    <property type="entry name" value="PDF2_C"/>
    <property type="match status" value="1"/>
</dbReference>
<organism evidence="2 4">
    <name type="scientific">Escallonia herrerae</name>
    <dbReference type="NCBI Taxonomy" id="1293975"/>
    <lineage>
        <taxon>Eukaryota</taxon>
        <taxon>Viridiplantae</taxon>
        <taxon>Streptophyta</taxon>
        <taxon>Embryophyta</taxon>
        <taxon>Tracheophyta</taxon>
        <taxon>Spermatophyta</taxon>
        <taxon>Magnoliopsida</taxon>
        <taxon>eudicotyledons</taxon>
        <taxon>Gunneridae</taxon>
        <taxon>Pentapetalae</taxon>
        <taxon>asterids</taxon>
        <taxon>campanulids</taxon>
        <taxon>Escalloniales</taxon>
        <taxon>Escalloniaceae</taxon>
        <taxon>Escallonia</taxon>
    </lineage>
</organism>
<comment type="caution">
    <text evidence="2">The sequence shown here is derived from an EMBL/GenBank/DDBJ whole genome shotgun (WGS) entry which is preliminary data.</text>
</comment>
<feature type="domain" description="HD-Zip IV C-terminal" evidence="1">
    <location>
        <begin position="3"/>
        <end position="122"/>
    </location>
</feature>
<name>A0AA89AGF5_9ASTE</name>
<sequence length="126" mass="13079">MKQPFSPNGDSLLILQESCIDPSVALIVYAPVDLHSVTSAINGQDMAKIPLLPSGFIISDDGHPPDNYRASTSSGTTRPSGSLVTVALCSNGSSQQLTMESVAAVHNLISSAVQNIKAALNCPDLS</sequence>
<dbReference type="AlphaFoldDB" id="A0AA89AGF5"/>
<dbReference type="PANTHER" id="PTHR45654:SF9">
    <property type="entry name" value="HOMEOBOX-LEUCINE ZIPPER PROTEIN HDG10-RELATED"/>
    <property type="match status" value="1"/>
</dbReference>
<evidence type="ECO:0000313" key="3">
    <source>
        <dbReference type="EMBL" id="KAK3015388.1"/>
    </source>
</evidence>
<reference evidence="2" key="1">
    <citation type="submission" date="2022-12" db="EMBL/GenBank/DDBJ databases">
        <title>Draft genome assemblies for two species of Escallonia (Escalloniales).</title>
        <authorList>
            <person name="Chanderbali A."/>
            <person name="Dervinis C."/>
            <person name="Anghel I."/>
            <person name="Soltis D."/>
            <person name="Soltis P."/>
            <person name="Zapata F."/>
        </authorList>
    </citation>
    <scope>NUCLEOTIDE SEQUENCE</scope>
    <source>
        <strain evidence="2">UCBG64.0493</strain>
        <tissue evidence="2">Leaf</tissue>
    </source>
</reference>
<evidence type="ECO:0000313" key="4">
    <source>
        <dbReference type="Proteomes" id="UP001188597"/>
    </source>
</evidence>
<protein>
    <recommendedName>
        <fullName evidence="1">HD-Zip IV C-terminal domain-containing protein</fullName>
    </recommendedName>
</protein>
<dbReference type="InterPro" id="IPR042160">
    <property type="entry name" value="HD-Zip_IV"/>
</dbReference>
<evidence type="ECO:0000259" key="1">
    <source>
        <dbReference type="Pfam" id="PF25797"/>
    </source>
</evidence>